<gene>
    <name evidence="2" type="ORF">TSACC_2199</name>
</gene>
<dbReference type="PANTHER" id="PTHR30383">
    <property type="entry name" value="THIOESTERASE 1/PROTEASE 1/LYSOPHOSPHOLIPASE L1"/>
    <property type="match status" value="1"/>
</dbReference>
<dbReference type="GO" id="GO:0006629">
    <property type="term" value="P:lipid metabolic process"/>
    <property type="evidence" value="ECO:0007669"/>
    <property type="project" value="InterPro"/>
</dbReference>
<evidence type="ECO:0000313" key="2">
    <source>
        <dbReference type="EMBL" id="GAT31805.1"/>
    </source>
</evidence>
<comment type="caution">
    <text evidence="2">The sequence shown here is derived from an EMBL/GenBank/DDBJ whole genome shotgun (WGS) entry which is preliminary data.</text>
</comment>
<dbReference type="InterPro" id="IPR036514">
    <property type="entry name" value="SGNH_hydro_sf"/>
</dbReference>
<dbReference type="OrthoDB" id="9794725at2"/>
<organism evidence="2 3">
    <name type="scientific">Terrimicrobium sacchariphilum</name>
    <dbReference type="NCBI Taxonomy" id="690879"/>
    <lineage>
        <taxon>Bacteria</taxon>
        <taxon>Pseudomonadati</taxon>
        <taxon>Verrucomicrobiota</taxon>
        <taxon>Terrimicrobiia</taxon>
        <taxon>Terrimicrobiales</taxon>
        <taxon>Terrimicrobiaceae</taxon>
        <taxon>Terrimicrobium</taxon>
    </lineage>
</organism>
<dbReference type="EMBL" id="BDCO01000002">
    <property type="protein sequence ID" value="GAT31805.1"/>
    <property type="molecule type" value="Genomic_DNA"/>
</dbReference>
<dbReference type="InterPro" id="IPR013830">
    <property type="entry name" value="SGNH_hydro"/>
</dbReference>
<proteinExistence type="predicted"/>
<dbReference type="STRING" id="690879.TSACC_2199"/>
<dbReference type="CDD" id="cd01834">
    <property type="entry name" value="SGNH_hydrolase_like_2"/>
    <property type="match status" value="1"/>
</dbReference>
<dbReference type="Gene3D" id="3.40.50.1110">
    <property type="entry name" value="SGNH hydrolase"/>
    <property type="match status" value="1"/>
</dbReference>
<name>A0A146G1V0_TERSA</name>
<dbReference type="InParanoid" id="A0A146G1V0"/>
<dbReference type="RefSeq" id="WP_075077684.1">
    <property type="nucleotide sequence ID" value="NZ_BDCO01000002.1"/>
</dbReference>
<evidence type="ECO:0000259" key="1">
    <source>
        <dbReference type="Pfam" id="PF13472"/>
    </source>
</evidence>
<dbReference type="InterPro" id="IPR051532">
    <property type="entry name" value="Ester_Hydrolysis_Enzymes"/>
</dbReference>
<dbReference type="InterPro" id="IPR008265">
    <property type="entry name" value="Lipase_GDSL_AS"/>
</dbReference>
<dbReference type="Pfam" id="PF13472">
    <property type="entry name" value="Lipase_GDSL_2"/>
    <property type="match status" value="1"/>
</dbReference>
<keyword evidence="3" id="KW-1185">Reference proteome</keyword>
<dbReference type="GO" id="GO:0004622">
    <property type="term" value="F:phosphatidylcholine lysophospholipase activity"/>
    <property type="evidence" value="ECO:0007669"/>
    <property type="project" value="TreeGrafter"/>
</dbReference>
<dbReference type="PROSITE" id="PS01098">
    <property type="entry name" value="LIPASE_GDSL_SER"/>
    <property type="match status" value="1"/>
</dbReference>
<dbReference type="Proteomes" id="UP000076023">
    <property type="component" value="Unassembled WGS sequence"/>
</dbReference>
<dbReference type="AlphaFoldDB" id="A0A146G1V0"/>
<evidence type="ECO:0000313" key="3">
    <source>
        <dbReference type="Proteomes" id="UP000076023"/>
    </source>
</evidence>
<dbReference type="SUPFAM" id="SSF52266">
    <property type="entry name" value="SGNH hydrolase"/>
    <property type="match status" value="1"/>
</dbReference>
<dbReference type="PANTHER" id="PTHR30383:SF5">
    <property type="entry name" value="SGNH HYDROLASE-TYPE ESTERASE DOMAIN-CONTAINING PROTEIN"/>
    <property type="match status" value="1"/>
</dbReference>
<accession>A0A146G1V0</accession>
<reference evidence="3" key="1">
    <citation type="journal article" date="2017" name="Genome Announc.">
        <title>Draft Genome Sequence of Terrimicrobium sacchariphilum NM-5T, a Facultative Anaerobic Soil Bacterium of the Class Spartobacteria.</title>
        <authorList>
            <person name="Qiu Y.L."/>
            <person name="Tourlousse D.M."/>
            <person name="Matsuura N."/>
            <person name="Ohashi A."/>
            <person name="Sekiguchi Y."/>
        </authorList>
    </citation>
    <scope>NUCLEOTIDE SEQUENCE [LARGE SCALE GENOMIC DNA]</scope>
    <source>
        <strain evidence="3">NM-5</strain>
    </source>
</reference>
<protein>
    <submittedName>
        <fullName evidence="2">LysophospholiPASe L1</fullName>
    </submittedName>
</protein>
<feature type="domain" description="SGNH hydrolase-type esterase" evidence="1">
    <location>
        <begin position="11"/>
        <end position="202"/>
    </location>
</feature>
<sequence>MQIPENSKIVLIGDSITDAGRDPSGESTPWGAPGFGNGYVALINACLQVWHPERRYRVINRGTSGHNVRDLAARWQTDVLDLKPDWLSIAIGVNDVWRQFDIPLRPENAVFPEEYESTYRSLLEKTRPHVKGLVLATPFFIEPNHSDPMRIRMDEYGAIVRKLANQYDAVLVDMQAAFDRLCEHTHPMAIAWDRIHPGHVGHLALARAWLEALGFTWR</sequence>